<dbReference type="InterPro" id="IPR019734">
    <property type="entry name" value="TPR_rpt"/>
</dbReference>
<evidence type="ECO:0000313" key="2">
    <source>
        <dbReference type="EMBL" id="WZN44532.1"/>
    </source>
</evidence>
<accession>A0ABZ2YZ16</accession>
<proteinExistence type="predicted"/>
<evidence type="ECO:0000259" key="1">
    <source>
        <dbReference type="Pfam" id="PF07179"/>
    </source>
</evidence>
<dbReference type="Pfam" id="PF07179">
    <property type="entry name" value="SseB"/>
    <property type="match status" value="1"/>
</dbReference>
<keyword evidence="3" id="KW-1185">Reference proteome</keyword>
<gene>
    <name evidence="2" type="ORF">WJU22_16680</name>
</gene>
<reference evidence="2 3" key="1">
    <citation type="submission" date="2024-03" db="EMBL/GenBank/DDBJ databases">
        <title>Chitinophaga caseinilytica sp. nov., a casein hydrolysing bacterium isolated from forest soil.</title>
        <authorList>
            <person name="Lee D.S."/>
            <person name="Han D.M."/>
            <person name="Baek J.H."/>
            <person name="Choi D.G."/>
            <person name="Jeon J.H."/>
            <person name="Jeon C.O."/>
        </authorList>
    </citation>
    <scope>NUCLEOTIDE SEQUENCE [LARGE SCALE GENOMIC DNA]</scope>
    <source>
        <strain evidence="2 3">KACC 19118</strain>
    </source>
</reference>
<feature type="domain" description="SseB protein N-terminal" evidence="1">
    <location>
        <begin position="21"/>
        <end position="136"/>
    </location>
</feature>
<name>A0ABZ2YZ16_9BACT</name>
<dbReference type="RefSeq" id="WP_341839312.1">
    <property type="nucleotide sequence ID" value="NZ_CP149792.1"/>
</dbReference>
<dbReference type="Pfam" id="PF13181">
    <property type="entry name" value="TPR_8"/>
    <property type="match status" value="1"/>
</dbReference>
<evidence type="ECO:0000313" key="3">
    <source>
        <dbReference type="Proteomes" id="UP001449657"/>
    </source>
</evidence>
<dbReference type="Gene3D" id="1.25.40.10">
    <property type="entry name" value="Tetratricopeptide repeat domain"/>
    <property type="match status" value="1"/>
</dbReference>
<dbReference type="InterPro" id="IPR009839">
    <property type="entry name" value="SseB_N"/>
</dbReference>
<dbReference type="Proteomes" id="UP001449657">
    <property type="component" value="Chromosome"/>
</dbReference>
<dbReference type="SUPFAM" id="SSF48452">
    <property type="entry name" value="TPR-like"/>
    <property type="match status" value="1"/>
</dbReference>
<dbReference type="EMBL" id="CP150096">
    <property type="protein sequence ID" value="WZN44532.1"/>
    <property type="molecule type" value="Genomic_DNA"/>
</dbReference>
<organism evidence="2 3">
    <name type="scientific">Chitinophaga caseinilytica</name>
    <dbReference type="NCBI Taxonomy" id="2267521"/>
    <lineage>
        <taxon>Bacteria</taxon>
        <taxon>Pseudomonadati</taxon>
        <taxon>Bacteroidota</taxon>
        <taxon>Chitinophagia</taxon>
        <taxon>Chitinophagales</taxon>
        <taxon>Chitinophagaceae</taxon>
        <taxon>Chitinophaga</taxon>
    </lineage>
</organism>
<protein>
    <submittedName>
        <fullName evidence="2">SseB family protein</fullName>
    </submittedName>
</protein>
<sequence length="343" mass="38627">MGIFDIFKKQKPESTFPENELERCLMQAETDPTARKEFYQKLLWNRLFVLVPLEAGAMAGDESSETETIVRFITFDDGQIPVFTSANRIFDKGIIKEEVSFVGLDGKDLFETAKGATFILNPFSYYGTTLAPDEIESIMNGSIYDQIDAFEREKTQVEAFNTLFERAKKKQQGLIILAGNHAKKLEAAETQQLEASVTDFKKCLEIAPDHWQSMVFMAKALQRLERHAEALEQLETAFSIESDSHTIPMEATLEALYLDQLDKALYYSAAAMQRKPGDYILMGNHALNLLLAQKDDEASSLIVKAIGLQPDDPVNRNIEAIVRDVLAGKRARPTFKELMHEGA</sequence>
<dbReference type="InterPro" id="IPR011990">
    <property type="entry name" value="TPR-like_helical_dom_sf"/>
</dbReference>